<comment type="caution">
    <text evidence="3">The sequence shown here is derived from an EMBL/GenBank/DDBJ whole genome shotgun (WGS) entry which is preliminary data.</text>
</comment>
<evidence type="ECO:0000313" key="4">
    <source>
        <dbReference type="Proteomes" id="UP000827092"/>
    </source>
</evidence>
<dbReference type="GO" id="GO:0003676">
    <property type="term" value="F:nucleic acid binding"/>
    <property type="evidence" value="ECO:0007669"/>
    <property type="project" value="InterPro"/>
</dbReference>
<evidence type="ECO:0000259" key="2">
    <source>
        <dbReference type="PROSITE" id="PS50994"/>
    </source>
</evidence>
<dbReference type="SUPFAM" id="SSF53098">
    <property type="entry name" value="Ribonuclease H-like"/>
    <property type="match status" value="1"/>
</dbReference>
<dbReference type="InterPro" id="IPR001584">
    <property type="entry name" value="Integrase_cat-core"/>
</dbReference>
<accession>A0AAV6UGN9</accession>
<protein>
    <recommendedName>
        <fullName evidence="1">RNA-directed DNA polymerase</fullName>
        <ecNumber evidence="1">2.7.7.49</ecNumber>
    </recommendedName>
</protein>
<dbReference type="FunFam" id="1.10.340.70:FF:000006">
    <property type="entry name" value="Retrovirus-related Pol polyprotein from transposon 297-like Protein"/>
    <property type="match status" value="1"/>
</dbReference>
<dbReference type="PANTHER" id="PTHR37984">
    <property type="entry name" value="PROTEIN CBG26694"/>
    <property type="match status" value="1"/>
</dbReference>
<dbReference type="InterPro" id="IPR050951">
    <property type="entry name" value="Retrovirus_Pol_polyprotein"/>
</dbReference>
<dbReference type="GO" id="GO:0003964">
    <property type="term" value="F:RNA-directed DNA polymerase activity"/>
    <property type="evidence" value="ECO:0007669"/>
    <property type="project" value="UniProtKB-EC"/>
</dbReference>
<dbReference type="PANTHER" id="PTHR37984:SF15">
    <property type="entry name" value="INTEGRASE CATALYTIC DOMAIN-CONTAINING PROTEIN"/>
    <property type="match status" value="1"/>
</dbReference>
<dbReference type="InterPro" id="IPR012337">
    <property type="entry name" value="RNaseH-like_sf"/>
</dbReference>
<gene>
    <name evidence="3" type="ORF">JTE90_010565</name>
</gene>
<dbReference type="PROSITE" id="PS50994">
    <property type="entry name" value="INTEGRASE"/>
    <property type="match status" value="1"/>
</dbReference>
<dbReference type="Gene3D" id="3.30.420.10">
    <property type="entry name" value="Ribonuclease H-like superfamily/Ribonuclease H"/>
    <property type="match status" value="1"/>
</dbReference>
<evidence type="ECO:0000256" key="1">
    <source>
        <dbReference type="ARBA" id="ARBA00012493"/>
    </source>
</evidence>
<keyword evidence="4" id="KW-1185">Reference proteome</keyword>
<dbReference type="InterPro" id="IPR036397">
    <property type="entry name" value="RNaseH_sf"/>
</dbReference>
<dbReference type="Pfam" id="PF00665">
    <property type="entry name" value="rve"/>
    <property type="match status" value="1"/>
</dbReference>
<dbReference type="Pfam" id="PF17921">
    <property type="entry name" value="Integrase_H2C2"/>
    <property type="match status" value="1"/>
</dbReference>
<reference evidence="3 4" key="1">
    <citation type="journal article" date="2022" name="Nat. Ecol. Evol.">
        <title>A masculinizing supergene underlies an exaggerated male reproductive morph in a spider.</title>
        <authorList>
            <person name="Hendrickx F."/>
            <person name="De Corte Z."/>
            <person name="Sonet G."/>
            <person name="Van Belleghem S.M."/>
            <person name="Kostlbacher S."/>
            <person name="Vangestel C."/>
        </authorList>
    </citation>
    <scope>NUCLEOTIDE SEQUENCE [LARGE SCALE GENOMIC DNA]</scope>
    <source>
        <strain evidence="3">W744_W776</strain>
    </source>
</reference>
<proteinExistence type="predicted"/>
<name>A0AAV6UGN9_9ARAC</name>
<dbReference type="GO" id="GO:0015074">
    <property type="term" value="P:DNA integration"/>
    <property type="evidence" value="ECO:0007669"/>
    <property type="project" value="InterPro"/>
</dbReference>
<dbReference type="EMBL" id="JAFNEN010000440">
    <property type="protein sequence ID" value="KAG8182934.1"/>
    <property type="molecule type" value="Genomic_DNA"/>
</dbReference>
<dbReference type="AlphaFoldDB" id="A0AAV6UGN9"/>
<feature type="domain" description="Integrase catalytic" evidence="2">
    <location>
        <begin position="113"/>
        <end position="195"/>
    </location>
</feature>
<dbReference type="EC" id="2.7.7.49" evidence="1"/>
<evidence type="ECO:0000313" key="3">
    <source>
        <dbReference type="EMBL" id="KAG8182934.1"/>
    </source>
</evidence>
<sequence length="195" mass="22491">MAEVQKEDKELQDLLNRPEGTSLKLQPMQFQSSNLYCDTSTGVLRPFVPASFRKIVFNQFHRISHPGIRATQKLLGARFVWPSMRTDVATWARSCIECQRNKISRHTTSPVGSFQLPSERFEHIHVDIVGRLPPSRGYSYCLTVIDRFTRWPEAFPIQDITAETVARTLYENWICRFGVPSRITTDQGRQFESSP</sequence>
<dbReference type="Gene3D" id="1.10.340.70">
    <property type="match status" value="1"/>
</dbReference>
<dbReference type="Proteomes" id="UP000827092">
    <property type="component" value="Unassembled WGS sequence"/>
</dbReference>
<dbReference type="InterPro" id="IPR041588">
    <property type="entry name" value="Integrase_H2C2"/>
</dbReference>
<organism evidence="3 4">
    <name type="scientific">Oedothorax gibbosus</name>
    <dbReference type="NCBI Taxonomy" id="931172"/>
    <lineage>
        <taxon>Eukaryota</taxon>
        <taxon>Metazoa</taxon>
        <taxon>Ecdysozoa</taxon>
        <taxon>Arthropoda</taxon>
        <taxon>Chelicerata</taxon>
        <taxon>Arachnida</taxon>
        <taxon>Araneae</taxon>
        <taxon>Araneomorphae</taxon>
        <taxon>Entelegynae</taxon>
        <taxon>Araneoidea</taxon>
        <taxon>Linyphiidae</taxon>
        <taxon>Erigoninae</taxon>
        <taxon>Oedothorax</taxon>
    </lineage>
</organism>